<name>Q16VH3_AEDAE</name>
<sequence>MVILSASNTCGYIVKDGNCSVVSSSMPVVTNFEIEKYLGKWYEIERYEQDFQ</sequence>
<dbReference type="EMBL" id="CH477592">
    <property type="protein sequence ID" value="EAT38563.1"/>
    <property type="molecule type" value="Genomic_DNA"/>
</dbReference>
<dbReference type="SUPFAM" id="SSF50814">
    <property type="entry name" value="Lipocalins"/>
    <property type="match status" value="1"/>
</dbReference>
<gene>
    <name evidence="1" type="ORF">AaeL_AAEL009568</name>
</gene>
<dbReference type="Gene3D" id="2.40.128.20">
    <property type="match status" value="1"/>
</dbReference>
<reference evidence="1" key="2">
    <citation type="journal article" date="2007" name="Science">
        <title>Genome sequence of Aedes aegypti, a major arbovirus vector.</title>
        <authorList>
            <person name="Nene V."/>
            <person name="Wortman J.R."/>
            <person name="Lawson D."/>
            <person name="Haas B."/>
            <person name="Kodira C."/>
            <person name="Tu Z.J."/>
            <person name="Loftus B."/>
            <person name="Xi Z."/>
            <person name="Megy K."/>
            <person name="Grabherr M."/>
            <person name="Ren Q."/>
            <person name="Zdobnov E.M."/>
            <person name="Lobo N.F."/>
            <person name="Campbell K.S."/>
            <person name="Brown S.E."/>
            <person name="Bonaldo M.F."/>
            <person name="Zhu J."/>
            <person name="Sinkins S.P."/>
            <person name="Hogenkamp D.G."/>
            <person name="Amedeo P."/>
            <person name="Arensburger P."/>
            <person name="Atkinson P.W."/>
            <person name="Bidwell S."/>
            <person name="Biedler J."/>
            <person name="Birney E."/>
            <person name="Bruggner R.V."/>
            <person name="Costas J."/>
            <person name="Coy M.R."/>
            <person name="Crabtree J."/>
            <person name="Crawford M."/>
            <person name="Debruyn B."/>
            <person name="Decaprio D."/>
            <person name="Eiglmeier K."/>
            <person name="Eisenstadt E."/>
            <person name="El-Dorry H."/>
            <person name="Gelbart W.M."/>
            <person name="Gomes S.L."/>
            <person name="Hammond M."/>
            <person name="Hannick L.I."/>
            <person name="Hogan J.R."/>
            <person name="Holmes M.H."/>
            <person name="Jaffe D."/>
            <person name="Johnston J.S."/>
            <person name="Kennedy R.C."/>
            <person name="Koo H."/>
            <person name="Kravitz S."/>
            <person name="Kriventseva E.V."/>
            <person name="Kulp D."/>
            <person name="Labutti K."/>
            <person name="Lee E."/>
            <person name="Li S."/>
            <person name="Lovin D.D."/>
            <person name="Mao C."/>
            <person name="Mauceli E."/>
            <person name="Menck C.F."/>
            <person name="Miller J.R."/>
            <person name="Montgomery P."/>
            <person name="Mori A."/>
            <person name="Nascimento A.L."/>
            <person name="Naveira H.F."/>
            <person name="Nusbaum C."/>
            <person name="O'leary S."/>
            <person name="Orvis J."/>
            <person name="Pertea M."/>
            <person name="Quesneville H."/>
            <person name="Reidenbach K.R."/>
            <person name="Rogers Y.H."/>
            <person name="Roth C.W."/>
            <person name="Schneider J.R."/>
            <person name="Schatz M."/>
            <person name="Shumway M."/>
            <person name="Stanke M."/>
            <person name="Stinson E.O."/>
            <person name="Tubio J.M."/>
            <person name="Vanzee J.P."/>
            <person name="Verjovski-Almeida S."/>
            <person name="Werner D."/>
            <person name="White O."/>
            <person name="Wyder S."/>
            <person name="Zeng Q."/>
            <person name="Zhao Q."/>
            <person name="Zhao Y."/>
            <person name="Hill C.A."/>
            <person name="Raikhel A.S."/>
            <person name="Soares M.B."/>
            <person name="Knudson D.L."/>
            <person name="Lee N.H."/>
            <person name="Galagan J."/>
            <person name="Salzberg S.L."/>
            <person name="Paulsen I.T."/>
            <person name="Dimopoulos G."/>
            <person name="Collins F.H."/>
            <person name="Birren B."/>
            <person name="Fraser-Liggett C.M."/>
            <person name="Severson D.W."/>
        </authorList>
    </citation>
    <scope>NUCLEOTIDE SEQUENCE [LARGE SCALE GENOMIC DNA]</scope>
    <source>
        <strain evidence="1">Liverpool</strain>
    </source>
</reference>
<dbReference type="PROSITE" id="PS00213">
    <property type="entry name" value="LIPOCALIN"/>
    <property type="match status" value="1"/>
</dbReference>
<dbReference type="PaxDb" id="7159-AAEL009568-PA"/>
<evidence type="ECO:0000313" key="2">
    <source>
        <dbReference type="Proteomes" id="UP000682892"/>
    </source>
</evidence>
<protein>
    <submittedName>
        <fullName evidence="1">AAEL009568-PA</fullName>
    </submittedName>
</protein>
<dbReference type="InterPro" id="IPR012674">
    <property type="entry name" value="Calycin"/>
</dbReference>
<accession>Q16VH3</accession>
<dbReference type="Proteomes" id="UP000682892">
    <property type="component" value="Chromosome 3"/>
</dbReference>
<dbReference type="HOGENOM" id="CLU_3089088_0_0_1"/>
<reference evidence="1" key="1">
    <citation type="submission" date="2005-10" db="EMBL/GenBank/DDBJ databases">
        <authorList>
            <person name="Loftus B.J."/>
            <person name="Nene V.M."/>
            <person name="Hannick L.I."/>
            <person name="Bidwell S."/>
            <person name="Haas B."/>
            <person name="Amedeo P."/>
            <person name="Orvis J."/>
            <person name="Wortman J.R."/>
            <person name="White O.R."/>
            <person name="Salzberg S."/>
            <person name="Shumway M."/>
            <person name="Koo H."/>
            <person name="Zhao Y."/>
            <person name="Holmes M."/>
            <person name="Miller J."/>
            <person name="Schatz M."/>
            <person name="Pop M."/>
            <person name="Pai G."/>
            <person name="Utterback T."/>
            <person name="Rogers Y.-H."/>
            <person name="Kravitz S."/>
            <person name="Fraser C.M."/>
        </authorList>
    </citation>
    <scope>NUCLEOTIDE SEQUENCE</scope>
    <source>
        <strain evidence="1">Liverpool</strain>
    </source>
</reference>
<reference evidence="1" key="3">
    <citation type="submission" date="2012-09" db="EMBL/GenBank/DDBJ databases">
        <authorList>
            <consortium name="VectorBase"/>
        </authorList>
    </citation>
    <scope>NUCLEOTIDE SEQUENCE</scope>
    <source>
        <strain evidence="1">Liverpool</strain>
    </source>
</reference>
<evidence type="ECO:0000313" key="1">
    <source>
        <dbReference type="EMBL" id="EAT38563.1"/>
    </source>
</evidence>
<organism evidence="1 2">
    <name type="scientific">Aedes aegypti</name>
    <name type="common">Yellowfever mosquito</name>
    <name type="synonym">Culex aegypti</name>
    <dbReference type="NCBI Taxonomy" id="7159"/>
    <lineage>
        <taxon>Eukaryota</taxon>
        <taxon>Metazoa</taxon>
        <taxon>Ecdysozoa</taxon>
        <taxon>Arthropoda</taxon>
        <taxon>Hexapoda</taxon>
        <taxon>Insecta</taxon>
        <taxon>Pterygota</taxon>
        <taxon>Neoptera</taxon>
        <taxon>Endopterygota</taxon>
        <taxon>Diptera</taxon>
        <taxon>Nematocera</taxon>
        <taxon>Culicoidea</taxon>
        <taxon>Culicidae</taxon>
        <taxon>Culicinae</taxon>
        <taxon>Aedini</taxon>
        <taxon>Aedes</taxon>
        <taxon>Stegomyia</taxon>
    </lineage>
</organism>
<dbReference type="VEuPathDB" id="VectorBase:AAEL029014"/>
<dbReference type="AlphaFoldDB" id="Q16VH3"/>
<dbReference type="InterPro" id="IPR022272">
    <property type="entry name" value="Lipocalin_CS"/>
</dbReference>
<proteinExistence type="predicted"/>